<dbReference type="EMBL" id="VBPB01000102">
    <property type="protein sequence ID" value="TMQ72600.1"/>
    <property type="molecule type" value="Genomic_DNA"/>
</dbReference>
<keyword evidence="2" id="KW-1133">Transmembrane helix</keyword>
<dbReference type="Proteomes" id="UP000319771">
    <property type="component" value="Unassembled WGS sequence"/>
</dbReference>
<organism evidence="3 4">
    <name type="scientific">Eiseniibacteriota bacterium</name>
    <dbReference type="NCBI Taxonomy" id="2212470"/>
    <lineage>
        <taxon>Bacteria</taxon>
        <taxon>Candidatus Eiseniibacteriota</taxon>
    </lineage>
</organism>
<reference evidence="3 4" key="1">
    <citation type="journal article" date="2019" name="Nat. Microbiol.">
        <title>Mediterranean grassland soil C-N compound turnover is dependent on rainfall and depth, and is mediated by genomically divergent microorganisms.</title>
        <authorList>
            <person name="Diamond S."/>
            <person name="Andeer P.F."/>
            <person name="Li Z."/>
            <person name="Crits-Christoph A."/>
            <person name="Burstein D."/>
            <person name="Anantharaman K."/>
            <person name="Lane K.R."/>
            <person name="Thomas B.C."/>
            <person name="Pan C."/>
            <person name="Northen T.R."/>
            <person name="Banfield J.F."/>
        </authorList>
    </citation>
    <scope>NUCLEOTIDE SEQUENCE [LARGE SCALE GENOMIC DNA]</scope>
    <source>
        <strain evidence="3">WS_11</strain>
    </source>
</reference>
<name>A0A538U9T0_UNCEI</name>
<feature type="region of interest" description="Disordered" evidence="1">
    <location>
        <begin position="57"/>
        <end position="81"/>
    </location>
</feature>
<gene>
    <name evidence="3" type="ORF">E6K81_06920</name>
</gene>
<evidence type="ECO:0000313" key="3">
    <source>
        <dbReference type="EMBL" id="TMQ72600.1"/>
    </source>
</evidence>
<keyword evidence="2" id="KW-0812">Transmembrane</keyword>
<feature type="non-terminal residue" evidence="3">
    <location>
        <position position="81"/>
    </location>
</feature>
<evidence type="ECO:0000256" key="2">
    <source>
        <dbReference type="SAM" id="Phobius"/>
    </source>
</evidence>
<evidence type="ECO:0000313" key="4">
    <source>
        <dbReference type="Proteomes" id="UP000319771"/>
    </source>
</evidence>
<feature type="transmembrane region" description="Helical" evidence="2">
    <location>
        <begin position="21"/>
        <end position="50"/>
    </location>
</feature>
<keyword evidence="2" id="KW-0472">Membrane</keyword>
<proteinExistence type="predicted"/>
<dbReference type="AlphaFoldDB" id="A0A538U9T0"/>
<protein>
    <submittedName>
        <fullName evidence="3">Uncharacterized protein</fullName>
    </submittedName>
</protein>
<sequence length="81" mass="8225">MIRIDVGNGMGGGRGRRMRRVGPLGALGAMIGFAVMAVLALVTLGVAGWVMRRRKPAMPPGASARMGGTEAPPVGAGREAP</sequence>
<comment type="caution">
    <text evidence="3">The sequence shown here is derived from an EMBL/GenBank/DDBJ whole genome shotgun (WGS) entry which is preliminary data.</text>
</comment>
<accession>A0A538U9T0</accession>
<evidence type="ECO:0000256" key="1">
    <source>
        <dbReference type="SAM" id="MobiDB-lite"/>
    </source>
</evidence>